<dbReference type="Proteomes" id="UP000182715">
    <property type="component" value="Unassembled WGS sequence"/>
</dbReference>
<sequence>MGDYYREICRLKPSDGIFVRLNVAESGRRRCRKSQTKTKPPINF</sequence>
<evidence type="ECO:0000313" key="1">
    <source>
        <dbReference type="EMBL" id="CRL92327.1"/>
    </source>
</evidence>
<dbReference type="EMBL" id="CVTF01000024">
    <property type="protein sequence ID" value="CRL92327.1"/>
    <property type="molecule type" value="Genomic_DNA"/>
</dbReference>
<protein>
    <submittedName>
        <fullName evidence="1">Uncharacterized protein</fullName>
    </submittedName>
</protein>
<organism evidence="1 2">
    <name type="scientific">Neisseria meningitidis serogroup B</name>
    <dbReference type="NCBI Taxonomy" id="491"/>
    <lineage>
        <taxon>Bacteria</taxon>
        <taxon>Pseudomonadati</taxon>
        <taxon>Pseudomonadota</taxon>
        <taxon>Betaproteobacteria</taxon>
        <taxon>Neisseriales</taxon>
        <taxon>Neisseriaceae</taxon>
        <taxon>Neisseria</taxon>
    </lineage>
</organism>
<proteinExistence type="predicted"/>
<name>A0A0H5DMJ2_NEIMI</name>
<evidence type="ECO:0000313" key="2">
    <source>
        <dbReference type="Proteomes" id="UP000182715"/>
    </source>
</evidence>
<dbReference type="AlphaFoldDB" id="A0A0H5DMJ2"/>
<reference evidence="1 2" key="1">
    <citation type="submission" date="2014-11" db="EMBL/GenBank/DDBJ databases">
        <authorList>
            <person name="Diene M.Seydina."/>
        </authorList>
    </citation>
    <scope>NUCLEOTIDE SEQUENCE [LARGE SCALE GENOMIC DNA]</scope>
    <source>
        <strain evidence="1 2">Neisseria meningitidis CHUV</strain>
    </source>
</reference>
<accession>A0A0H5DMJ2</accession>